<keyword evidence="3" id="KW-0963">Cytoplasm</keyword>
<comment type="subcellular location">
    <subcellularLocation>
        <location evidence="1">Cytoplasm</location>
    </subcellularLocation>
</comment>
<gene>
    <name evidence="8" type="primary">LOC108986582</name>
</gene>
<evidence type="ECO:0000313" key="7">
    <source>
        <dbReference type="Proteomes" id="UP000235220"/>
    </source>
</evidence>
<dbReference type="RefSeq" id="XP_018814781.1">
    <property type="nucleotide sequence ID" value="XM_018959236.2"/>
</dbReference>
<evidence type="ECO:0000256" key="4">
    <source>
        <dbReference type="SAM" id="MobiDB-lite"/>
    </source>
</evidence>
<evidence type="ECO:0000256" key="2">
    <source>
        <dbReference type="ARBA" id="ARBA00006133"/>
    </source>
</evidence>
<sequence>MEVASKRRRELEAAVLDKVGEVISAVRSAQRVDQVICALHSLAVLLFPLDYSSLLSGSIDQRYRDQVLSAKVPSEEERWEWWQAFYHGAAYPTLARVLLLDVASNWLACFPLSARVHVYDVFFVRGLSSEVVQTLVPCLQQNASDGHDINYVLSNTERLLVHCLLENDGVLQMAREFCRSEDSISEWTKPTVARLAQMVASIPDKARLRAPVSLSSHLFFKQITIQLLSLAEKRDEKVLDKVSFFSKSDVDDALQFVGETFSRICRRGSADVLLSEISPRILRHVQSLLSSDIDSAVIDVFEAHPGSQFWLKMIEAIKDVYAVERISEQLLHHLVTEHASDVEAYWILWLLFHRTIRHQTSVRSMFVDKFVLWKTFPICCLRWILQFAVLECPPDSNSLTKGHSISGLVDTLQRLLAVWSKKEFVQSASMEQQTYVSAAVGLSLEKMSKEELDETKDVMHLILQGVSCRLESPNHLVRKMASGVALVFSKVIDPKNPLYLDDSCSSDIIDWEFGLATPDKGNLDTSDCTEKDVLKSKASILAPESDFNHTANRGMSNNVKSKTKKLSEFKIADPDEIIDPVTLNNEPVSDIDDDDDNASENSESSSDSSLQPYDLSDDDTDLKRKFSQLVDVVGALRKSDDADGVERALDVAENLVRASPDELRHVASDLVRTLVQVRCSDLAVEGEEESAEDKRQRALVALLVTCPFESLDTLNKLLYSPNVDISQRIMILDVMTDAAQELANAKTVKPKHRTGSLITSISESQPWFLPSGSGPPGATSWKEISDTGTLLNWSSRYERELPSKSGQIKRGKTRRWSLRSSSVQENQMEWSHNKFPVHAAAFMLPAMQGFDKKRHGVDLLDRDFVVLGKLIYMLGVCMKCAAMHPEASALAPPLLDLLRSREVSHHKEAYVRRAVLFAASCILVALHPSYVASSLVEGNLEVSKGLEWVRIWALHVVESDTDRECYTMAMTCLQLHSEMAFQASRALESVETTFKTRSVGLPSNLSQGTIKIPTHKGNIDFV</sequence>
<dbReference type="PANTHER" id="PTHR15830:SF10">
    <property type="entry name" value="TELOMERE LENGTH REGULATION PROTEIN TEL2 HOMOLOG"/>
    <property type="match status" value="1"/>
</dbReference>
<dbReference type="STRING" id="51240.A0A2I4E5V2"/>
<evidence type="ECO:0000256" key="3">
    <source>
        <dbReference type="ARBA" id="ARBA00022490"/>
    </source>
</evidence>
<dbReference type="Gene3D" id="1.25.40.720">
    <property type="entry name" value="Telomere length regulation protein 2, C-terminal domain"/>
    <property type="match status" value="1"/>
</dbReference>
<dbReference type="Gramene" id="Jr09_04380_p1">
    <property type="protein sequence ID" value="cds.Jr09_04380_p1"/>
    <property type="gene ID" value="Jr09_04380"/>
</dbReference>
<protein>
    <submittedName>
        <fullName evidence="8">Telomere length regulation protein TEL2 homolog</fullName>
    </submittedName>
</protein>
<dbReference type="InterPro" id="IPR016024">
    <property type="entry name" value="ARM-type_fold"/>
</dbReference>
<dbReference type="KEGG" id="jre:108986582"/>
<dbReference type="GO" id="GO:0042162">
    <property type="term" value="F:telomeric DNA binding"/>
    <property type="evidence" value="ECO:0000318"/>
    <property type="project" value="GO_Central"/>
</dbReference>
<dbReference type="OrthoDB" id="10258062at2759"/>
<dbReference type="InterPro" id="IPR038528">
    <property type="entry name" value="TEL2_C_sf"/>
</dbReference>
<feature type="domain" description="Telomere length regulation protein conserved" evidence="5">
    <location>
        <begin position="628"/>
        <end position="739"/>
    </location>
</feature>
<dbReference type="PANTHER" id="PTHR15830">
    <property type="entry name" value="TELOMERE LENGTH REGULATION PROTEIN TEL2 FAMILY MEMBER"/>
    <property type="match status" value="1"/>
</dbReference>
<evidence type="ECO:0000256" key="1">
    <source>
        <dbReference type="ARBA" id="ARBA00004496"/>
    </source>
</evidence>
<reference evidence="8" key="1">
    <citation type="submission" date="2025-08" db="UniProtKB">
        <authorList>
            <consortium name="RefSeq"/>
        </authorList>
    </citation>
    <scope>IDENTIFICATION</scope>
    <source>
        <tissue evidence="8">Leaves</tissue>
    </source>
</reference>
<evidence type="ECO:0000259" key="5">
    <source>
        <dbReference type="Pfam" id="PF10193"/>
    </source>
</evidence>
<dbReference type="SUPFAM" id="SSF48371">
    <property type="entry name" value="ARM repeat"/>
    <property type="match status" value="1"/>
</dbReference>
<dbReference type="Pfam" id="PF25320">
    <property type="entry name" value="TELO2_ARM"/>
    <property type="match status" value="1"/>
</dbReference>
<organism evidence="7 8">
    <name type="scientific">Juglans regia</name>
    <name type="common">English walnut</name>
    <dbReference type="NCBI Taxonomy" id="51240"/>
    <lineage>
        <taxon>Eukaryota</taxon>
        <taxon>Viridiplantae</taxon>
        <taxon>Streptophyta</taxon>
        <taxon>Embryophyta</taxon>
        <taxon>Tracheophyta</taxon>
        <taxon>Spermatophyta</taxon>
        <taxon>Magnoliopsida</taxon>
        <taxon>eudicotyledons</taxon>
        <taxon>Gunneridae</taxon>
        <taxon>Pentapetalae</taxon>
        <taxon>rosids</taxon>
        <taxon>fabids</taxon>
        <taxon>Fagales</taxon>
        <taxon>Juglandaceae</taxon>
        <taxon>Juglans</taxon>
    </lineage>
</organism>
<feature type="domain" description="TELO2 ARM repeat" evidence="6">
    <location>
        <begin position="270"/>
        <end position="511"/>
    </location>
</feature>
<dbReference type="InterPro" id="IPR051970">
    <property type="entry name" value="TEL2_Regulation"/>
</dbReference>
<proteinExistence type="inferred from homology"/>
<evidence type="ECO:0000259" key="6">
    <source>
        <dbReference type="Pfam" id="PF25320"/>
    </source>
</evidence>
<dbReference type="InterPro" id="IPR057348">
    <property type="entry name" value="TELO2_ARM"/>
</dbReference>
<dbReference type="AlphaFoldDB" id="A0A2I4E5V2"/>
<comment type="similarity">
    <text evidence="2">Belongs to the TEL2 family.</text>
</comment>
<dbReference type="GO" id="GO:0051879">
    <property type="term" value="F:Hsp90 protein binding"/>
    <property type="evidence" value="ECO:0000318"/>
    <property type="project" value="GO_Central"/>
</dbReference>
<dbReference type="GeneID" id="108986582"/>
<keyword evidence="7" id="KW-1185">Reference proteome</keyword>
<dbReference type="FunCoup" id="A0A2I4E5V2">
    <property type="interactions" value="3148"/>
</dbReference>
<dbReference type="GO" id="GO:0051083">
    <property type="term" value="P:'de novo' cotranslational protein folding"/>
    <property type="evidence" value="ECO:0000318"/>
    <property type="project" value="GO_Central"/>
</dbReference>
<dbReference type="Pfam" id="PF10193">
    <property type="entry name" value="Telomere_reg-2"/>
    <property type="match status" value="1"/>
</dbReference>
<feature type="compositionally biased region" description="Low complexity" evidence="4">
    <location>
        <begin position="599"/>
        <end position="614"/>
    </location>
</feature>
<dbReference type="InterPro" id="IPR019337">
    <property type="entry name" value="Telomere_length_regulation_dom"/>
</dbReference>
<feature type="compositionally biased region" description="Acidic residues" evidence="4">
    <location>
        <begin position="589"/>
        <end position="598"/>
    </location>
</feature>
<dbReference type="FunFam" id="1.25.40.720:FF:000002">
    <property type="entry name" value="Embryo defective 2423"/>
    <property type="match status" value="1"/>
</dbReference>
<dbReference type="GO" id="GO:0005829">
    <property type="term" value="C:cytosol"/>
    <property type="evidence" value="ECO:0000318"/>
    <property type="project" value="GO_Central"/>
</dbReference>
<feature type="region of interest" description="Disordered" evidence="4">
    <location>
        <begin position="580"/>
        <end position="619"/>
    </location>
</feature>
<dbReference type="Proteomes" id="UP000235220">
    <property type="component" value="Chromosome 9"/>
</dbReference>
<evidence type="ECO:0000313" key="8">
    <source>
        <dbReference type="RefSeq" id="XP_018814781.1"/>
    </source>
</evidence>
<name>A0A2I4E5V2_JUGRE</name>
<accession>A0A2I4E5V2</accession>